<name>A0A2M4DCT7_ANODA</name>
<dbReference type="EMBL" id="GGFL01011232">
    <property type="protein sequence ID" value="MBW75410.1"/>
    <property type="molecule type" value="Transcribed_RNA"/>
</dbReference>
<sequence>MGEALLLRCWAALQVSGAHDKARWAWTDKSAGRFDRIVGNEKTSLPGHFTACVCVDGPMILLFLLRAFDALMLECAGWLAIGVGEAIPRAAASER</sequence>
<organism evidence="1">
    <name type="scientific">Anopheles darlingi</name>
    <name type="common">Mosquito</name>
    <dbReference type="NCBI Taxonomy" id="43151"/>
    <lineage>
        <taxon>Eukaryota</taxon>
        <taxon>Metazoa</taxon>
        <taxon>Ecdysozoa</taxon>
        <taxon>Arthropoda</taxon>
        <taxon>Hexapoda</taxon>
        <taxon>Insecta</taxon>
        <taxon>Pterygota</taxon>
        <taxon>Neoptera</taxon>
        <taxon>Endopterygota</taxon>
        <taxon>Diptera</taxon>
        <taxon>Nematocera</taxon>
        <taxon>Culicoidea</taxon>
        <taxon>Culicidae</taxon>
        <taxon>Anophelinae</taxon>
        <taxon>Anopheles</taxon>
    </lineage>
</organism>
<proteinExistence type="predicted"/>
<protein>
    <submittedName>
        <fullName evidence="1">Putative secreted protein</fullName>
    </submittedName>
</protein>
<accession>A0A2M4DCT7</accession>
<reference evidence="1" key="1">
    <citation type="submission" date="2018-01" db="EMBL/GenBank/DDBJ databases">
        <title>An insight into the sialome of Amazonian anophelines.</title>
        <authorList>
            <person name="Ribeiro J.M."/>
            <person name="Scarpassa V."/>
            <person name="Calvo E."/>
        </authorList>
    </citation>
    <scope>NUCLEOTIDE SEQUENCE</scope>
</reference>
<dbReference type="AlphaFoldDB" id="A0A2M4DCT7"/>
<evidence type="ECO:0000313" key="1">
    <source>
        <dbReference type="EMBL" id="MBW75410.1"/>
    </source>
</evidence>